<dbReference type="CDD" id="cd23164">
    <property type="entry name" value="Prefoldin_1"/>
    <property type="match status" value="1"/>
</dbReference>
<dbReference type="InterPro" id="IPR045238">
    <property type="entry name" value="Tim23-like"/>
</dbReference>
<evidence type="ECO:0000256" key="2">
    <source>
        <dbReference type="ARBA" id="ARBA00008045"/>
    </source>
</evidence>
<evidence type="ECO:0000313" key="9">
    <source>
        <dbReference type="EnsemblMetazoa" id="ACOM022573-PA.1"/>
    </source>
</evidence>
<evidence type="ECO:0000256" key="1">
    <source>
        <dbReference type="ARBA" id="ARBA00004141"/>
    </source>
</evidence>
<dbReference type="SUPFAM" id="SSF46579">
    <property type="entry name" value="Prefoldin"/>
    <property type="match status" value="1"/>
</dbReference>
<comment type="subcellular location">
    <subcellularLocation>
        <location evidence="1">Membrane</location>
        <topology evidence="1">Multi-pass membrane protein</topology>
    </subcellularLocation>
</comment>
<keyword evidence="5 8" id="KW-1133">Transmembrane helix</keyword>
<feature type="compositionally biased region" description="Basic and acidic residues" evidence="7">
    <location>
        <begin position="349"/>
        <end position="359"/>
    </location>
</feature>
<feature type="transmembrane region" description="Helical" evidence="8">
    <location>
        <begin position="230"/>
        <end position="249"/>
    </location>
</feature>
<dbReference type="PANTHER" id="PTHR15371">
    <property type="entry name" value="TIM23"/>
    <property type="match status" value="1"/>
</dbReference>
<comment type="similarity">
    <text evidence="2">Belongs to the prefoldin subunit beta family.</text>
</comment>
<reference evidence="9" key="1">
    <citation type="submission" date="2022-08" db="UniProtKB">
        <authorList>
            <consortium name="EnsemblMetazoa"/>
        </authorList>
    </citation>
    <scope>IDENTIFICATION</scope>
</reference>
<evidence type="ECO:0000256" key="3">
    <source>
        <dbReference type="ARBA" id="ARBA00011695"/>
    </source>
</evidence>
<organism evidence="9">
    <name type="scientific">Anopheles coluzzii</name>
    <name type="common">African malaria mosquito</name>
    <dbReference type="NCBI Taxonomy" id="1518534"/>
    <lineage>
        <taxon>Eukaryota</taxon>
        <taxon>Metazoa</taxon>
        <taxon>Ecdysozoa</taxon>
        <taxon>Arthropoda</taxon>
        <taxon>Hexapoda</taxon>
        <taxon>Insecta</taxon>
        <taxon>Pterygota</taxon>
        <taxon>Neoptera</taxon>
        <taxon>Endopterygota</taxon>
        <taxon>Diptera</taxon>
        <taxon>Nematocera</taxon>
        <taxon>Culicoidea</taxon>
        <taxon>Culicidae</taxon>
        <taxon>Anophelinae</taxon>
        <taxon>Anopheles</taxon>
    </lineage>
</organism>
<dbReference type="GO" id="GO:0006457">
    <property type="term" value="P:protein folding"/>
    <property type="evidence" value="ECO:0007669"/>
    <property type="project" value="InterPro"/>
</dbReference>
<proteinExistence type="inferred from homology"/>
<dbReference type="GO" id="GO:0008320">
    <property type="term" value="F:protein transmembrane transporter activity"/>
    <property type="evidence" value="ECO:0007669"/>
    <property type="project" value="TreeGrafter"/>
</dbReference>
<evidence type="ECO:0000256" key="6">
    <source>
        <dbReference type="ARBA" id="ARBA00023136"/>
    </source>
</evidence>
<name>A0A8W7P0C3_ANOCL</name>
<evidence type="ECO:0000256" key="7">
    <source>
        <dbReference type="SAM" id="MobiDB-lite"/>
    </source>
</evidence>
<dbReference type="InterPro" id="IPR002777">
    <property type="entry name" value="PFD_beta-like"/>
</dbReference>
<dbReference type="InterPro" id="IPR009053">
    <property type="entry name" value="Prefoldin"/>
</dbReference>
<dbReference type="Proteomes" id="UP000075882">
    <property type="component" value="Unassembled WGS sequence"/>
</dbReference>
<dbReference type="EnsemblMetazoa" id="ACOM022573-RA">
    <property type="protein sequence ID" value="ACOM022573-PA.1"/>
    <property type="gene ID" value="ACOM022573"/>
</dbReference>
<feature type="region of interest" description="Disordered" evidence="7">
    <location>
        <begin position="349"/>
        <end position="368"/>
    </location>
</feature>
<dbReference type="PANTHER" id="PTHR15371:SF0">
    <property type="entry name" value="SD19278P"/>
    <property type="match status" value="1"/>
</dbReference>
<evidence type="ECO:0000256" key="5">
    <source>
        <dbReference type="ARBA" id="ARBA00022989"/>
    </source>
</evidence>
<keyword evidence="4 8" id="KW-0812">Transmembrane</keyword>
<dbReference type="Gene3D" id="1.10.287.370">
    <property type="match status" value="1"/>
</dbReference>
<dbReference type="AlphaFoldDB" id="A0A8W7P0C3"/>
<dbReference type="GO" id="GO:0030150">
    <property type="term" value="P:protein import into mitochondrial matrix"/>
    <property type="evidence" value="ECO:0007669"/>
    <property type="project" value="TreeGrafter"/>
</dbReference>
<dbReference type="GO" id="GO:0005744">
    <property type="term" value="C:TIM23 mitochondrial import inner membrane translocase complex"/>
    <property type="evidence" value="ECO:0007669"/>
    <property type="project" value="TreeGrafter"/>
</dbReference>
<dbReference type="GO" id="GO:0051082">
    <property type="term" value="F:unfolded protein binding"/>
    <property type="evidence" value="ECO:0007669"/>
    <property type="project" value="InterPro"/>
</dbReference>
<dbReference type="Pfam" id="PF01920">
    <property type="entry name" value="Prefoldin_2"/>
    <property type="match status" value="1"/>
</dbReference>
<dbReference type="GO" id="GO:0016272">
    <property type="term" value="C:prefoldin complex"/>
    <property type="evidence" value="ECO:0007669"/>
    <property type="project" value="InterPro"/>
</dbReference>
<protein>
    <submittedName>
        <fullName evidence="9">Uncharacterized protein</fullName>
    </submittedName>
</protein>
<dbReference type="VEuPathDB" id="VectorBase:ACON2_032945"/>
<sequence length="368" mass="40298">LENYTIPQHKMSDDFLSKPLSFGAPQSSGIAASPQLQPLSPYLNYDTRYLQTQPEFIFPEGASKQRGRFELAFSQIGSSAMIGACIGGAGGLYNGMNATRLANQTGKLRRTQLLNHVMKQGAATANTFGTIAVMYSAFGVLLQYARGEDDEINTIAAGGATGLLYKSTAGLRKCAIGGGIGLALTSMYVLWSVAGGGSKKLSDLKSQYLSGDVILMTTKTDVEEDDISPYYWIPASVIGSLMAVLTLAFTEMQVNKIESTKKIRLLDMKMDSLKLSKQRIEVTNRHISNLAPETRVYASVGRMYVLNDVPTLTEQLKTTHASYEEIITQCEKNKDFLIKNLKEQEESLRELVQQKKSETTETNGKPAE</sequence>
<keyword evidence="6 8" id="KW-0472">Membrane</keyword>
<accession>A0A8W7P0C3</accession>
<dbReference type="Pfam" id="PF02466">
    <property type="entry name" value="Tim17"/>
    <property type="match status" value="1"/>
</dbReference>
<dbReference type="VEuPathDB" id="VectorBase:ACON2_034129"/>
<evidence type="ECO:0000256" key="4">
    <source>
        <dbReference type="ARBA" id="ARBA00022692"/>
    </source>
</evidence>
<comment type="subunit">
    <text evidence="3">Heterohexamer of two PFD-alpha type and four PFD-beta type subunits.</text>
</comment>
<feature type="transmembrane region" description="Helical" evidence="8">
    <location>
        <begin position="174"/>
        <end position="194"/>
    </location>
</feature>
<evidence type="ECO:0000256" key="8">
    <source>
        <dbReference type="SAM" id="Phobius"/>
    </source>
</evidence>